<accession>A0ABN3SKN2</accession>
<evidence type="ECO:0008006" key="3">
    <source>
        <dbReference type="Google" id="ProtNLM"/>
    </source>
</evidence>
<protein>
    <recommendedName>
        <fullName evidence="3">Transposase</fullName>
    </recommendedName>
</protein>
<dbReference type="Proteomes" id="UP001500994">
    <property type="component" value="Unassembled WGS sequence"/>
</dbReference>
<proteinExistence type="predicted"/>
<dbReference type="EMBL" id="BAAARK010000023">
    <property type="protein sequence ID" value="GAA2678862.1"/>
    <property type="molecule type" value="Genomic_DNA"/>
</dbReference>
<organism evidence="1 2">
    <name type="scientific">Streptomyces lunalinharesii</name>
    <dbReference type="NCBI Taxonomy" id="333384"/>
    <lineage>
        <taxon>Bacteria</taxon>
        <taxon>Bacillati</taxon>
        <taxon>Actinomycetota</taxon>
        <taxon>Actinomycetes</taxon>
        <taxon>Kitasatosporales</taxon>
        <taxon>Streptomycetaceae</taxon>
        <taxon>Streptomyces</taxon>
    </lineage>
</organism>
<sequence>MLTRRRGGAHGVRRLGDALVSAGVRGVVRVTREVNHWVKKRVNGTLPGGNRAP</sequence>
<evidence type="ECO:0000313" key="2">
    <source>
        <dbReference type="Proteomes" id="UP001500994"/>
    </source>
</evidence>
<evidence type="ECO:0000313" key="1">
    <source>
        <dbReference type="EMBL" id="GAA2678862.1"/>
    </source>
</evidence>
<name>A0ABN3SKN2_9ACTN</name>
<keyword evidence="2" id="KW-1185">Reference proteome</keyword>
<reference evidence="1 2" key="1">
    <citation type="journal article" date="2019" name="Int. J. Syst. Evol. Microbiol.">
        <title>The Global Catalogue of Microorganisms (GCM) 10K type strain sequencing project: providing services to taxonomists for standard genome sequencing and annotation.</title>
        <authorList>
            <consortium name="The Broad Institute Genomics Platform"/>
            <consortium name="The Broad Institute Genome Sequencing Center for Infectious Disease"/>
            <person name="Wu L."/>
            <person name="Ma J."/>
        </authorList>
    </citation>
    <scope>NUCLEOTIDE SEQUENCE [LARGE SCALE GENOMIC DNA]</scope>
    <source>
        <strain evidence="1 2">JCM 16374</strain>
    </source>
</reference>
<comment type="caution">
    <text evidence="1">The sequence shown here is derived from an EMBL/GenBank/DDBJ whole genome shotgun (WGS) entry which is preliminary data.</text>
</comment>
<gene>
    <name evidence="1" type="ORF">GCM10009864_58630</name>
</gene>